<dbReference type="GO" id="GO:0003700">
    <property type="term" value="F:DNA-binding transcription factor activity"/>
    <property type="evidence" value="ECO:0007669"/>
    <property type="project" value="InterPro"/>
</dbReference>
<feature type="region of interest" description="Disordered" evidence="1">
    <location>
        <begin position="472"/>
        <end position="496"/>
    </location>
</feature>
<organism evidence="3 4">
    <name type="scientific">Pyricularia grisea</name>
    <name type="common">Crabgrass-specific blast fungus</name>
    <name type="synonym">Magnaporthe grisea</name>
    <dbReference type="NCBI Taxonomy" id="148305"/>
    <lineage>
        <taxon>Eukaryota</taxon>
        <taxon>Fungi</taxon>
        <taxon>Dikarya</taxon>
        <taxon>Ascomycota</taxon>
        <taxon>Pezizomycotina</taxon>
        <taxon>Sordariomycetes</taxon>
        <taxon>Sordariomycetidae</taxon>
        <taxon>Magnaporthales</taxon>
        <taxon>Pyriculariaceae</taxon>
        <taxon>Pyricularia</taxon>
    </lineage>
</organism>
<dbReference type="InterPro" id="IPR039970">
    <property type="entry name" value="TF_Grauzone"/>
</dbReference>
<feature type="compositionally biased region" description="Low complexity" evidence="1">
    <location>
        <begin position="126"/>
        <end position="140"/>
    </location>
</feature>
<dbReference type="InterPro" id="IPR013087">
    <property type="entry name" value="Znf_C2H2_type"/>
</dbReference>
<keyword evidence="3" id="KW-1185">Reference proteome</keyword>
<dbReference type="AlphaFoldDB" id="A0A6P8AZV4"/>
<evidence type="ECO:0000256" key="1">
    <source>
        <dbReference type="SAM" id="MobiDB-lite"/>
    </source>
</evidence>
<dbReference type="PANTHER" id="PTHR23225:SF2">
    <property type="entry name" value="AT09679P-RELATED"/>
    <property type="match status" value="1"/>
</dbReference>
<accession>A0A6P8AZV4</accession>
<reference evidence="4" key="3">
    <citation type="submission" date="2025-08" db="UniProtKB">
        <authorList>
            <consortium name="RefSeq"/>
        </authorList>
    </citation>
    <scope>IDENTIFICATION</scope>
    <source>
        <strain evidence="4">NI907</strain>
    </source>
</reference>
<feature type="domain" description="C2H2-type" evidence="2">
    <location>
        <begin position="422"/>
        <end position="449"/>
    </location>
</feature>
<sequence length="713" mass="77010">MDYCRHQFEESSTLAPHCSIAQQSFFDDASEVSLDLGNTNNSNMQHHNTSNIDPTLENSSLFSSGWTTRPQQVQRYLDDPQKTAFFNAPSLPQTHCQNPRTDSVAHSVSGLSTPQPSYGSPYSTNEHSSSCGSLLSPPSESELHYEGPPTPSGIDMIMPFTSASLKQPFTPWATATTDLGNCPTMPAFTNPFAVNSTDDLTVGFMDSSDAPSYGYSHSHHPLPPSAYILQSNVSSGYGVGAPDAPRVLDFDTSVLQASGAVQPMNTYGEDYYPSPSAHDEEMGSELDVSVTKPDANTIPVPREASRSKRNSSTPSSAKRKQKTTALQRSEDAVNIDSSPKRRRLSVPNGPQQRRRSDHLGAMATPRMRFAPPICSPGTSSSPQPANSTKDSAQITCGECKGMAFKSEAALQAHIKKHHTRPFVCIFAFAGCDANFPSKNEWKRHVMSQHLLLHYWICTQDTCAHTDNNGVAASAAPTSGRNNSHRTPSANAPRVGSLRGRNSCAIAPAGSSLTPGLQRFGPPLPNGAIFNRKDLFTQHVRRMHMPQDIREQQKAGEQQSGSSSSGKKKASSADKTSGGEQLASWEKHVKNLQQAAAKERCRLPTSMACPVESCGEQFMGVDAWDLRMEHLARHFEAAGKGEEPPVPSTGEADPSLIQWASDENVAIVVKCGTQWVLNNPLKPTDIAVMAAAANKLAAARGNADEEDAEGEFDD</sequence>
<feature type="region of interest" description="Disordered" evidence="1">
    <location>
        <begin position="547"/>
        <end position="581"/>
    </location>
</feature>
<gene>
    <name evidence="4" type="ORF">PgNI_07744</name>
</gene>
<proteinExistence type="predicted"/>
<feature type="compositionally biased region" description="Polar residues" evidence="1">
    <location>
        <begin position="472"/>
        <end position="489"/>
    </location>
</feature>
<evidence type="ECO:0000313" key="3">
    <source>
        <dbReference type="Proteomes" id="UP000515153"/>
    </source>
</evidence>
<feature type="compositionally biased region" description="Polar residues" evidence="1">
    <location>
        <begin position="376"/>
        <end position="390"/>
    </location>
</feature>
<reference evidence="4" key="1">
    <citation type="journal article" date="2019" name="Mol. Biol. Evol.">
        <title>Blast fungal genomes show frequent chromosomal changes, gene gains and losses, and effector gene turnover.</title>
        <authorList>
            <person name="Gomez Luciano L.B."/>
            <person name="Jason Tsai I."/>
            <person name="Chuma I."/>
            <person name="Tosa Y."/>
            <person name="Chen Y.H."/>
            <person name="Li J.Y."/>
            <person name="Li M.Y."/>
            <person name="Jade Lu M.Y."/>
            <person name="Nakayashiki H."/>
            <person name="Li W.H."/>
        </authorList>
    </citation>
    <scope>NUCLEOTIDE SEQUENCE</scope>
    <source>
        <strain evidence="4">NI907</strain>
    </source>
</reference>
<feature type="compositionally biased region" description="Polar residues" evidence="1">
    <location>
        <begin position="92"/>
        <end position="125"/>
    </location>
</feature>
<feature type="domain" description="C2H2-type" evidence="2">
    <location>
        <begin position="394"/>
        <end position="417"/>
    </location>
</feature>
<dbReference type="KEGG" id="pgri:PgNI_07744"/>
<reference evidence="4" key="2">
    <citation type="submission" date="2019-10" db="EMBL/GenBank/DDBJ databases">
        <authorList>
            <consortium name="NCBI Genome Project"/>
        </authorList>
    </citation>
    <scope>NUCLEOTIDE SEQUENCE</scope>
    <source>
        <strain evidence="4">NI907</strain>
    </source>
</reference>
<dbReference type="SMART" id="SM00355">
    <property type="entry name" value="ZnF_C2H2"/>
    <property type="match status" value="2"/>
</dbReference>
<dbReference type="RefSeq" id="XP_030980506.1">
    <property type="nucleotide sequence ID" value="XM_031127754.1"/>
</dbReference>
<feature type="region of interest" description="Disordered" evidence="1">
    <location>
        <begin position="92"/>
        <end position="149"/>
    </location>
</feature>
<dbReference type="Proteomes" id="UP000515153">
    <property type="component" value="Unplaced"/>
</dbReference>
<name>A0A6P8AZV4_PYRGI</name>
<dbReference type="Gene3D" id="3.30.160.60">
    <property type="entry name" value="Classic Zinc Finger"/>
    <property type="match status" value="1"/>
</dbReference>
<dbReference type="GeneID" id="41962663"/>
<feature type="compositionally biased region" description="Low complexity" evidence="1">
    <location>
        <begin position="554"/>
        <end position="564"/>
    </location>
</feature>
<feature type="region of interest" description="Disordered" evidence="1">
    <location>
        <begin position="264"/>
        <end position="390"/>
    </location>
</feature>
<dbReference type="PANTHER" id="PTHR23225">
    <property type="entry name" value="ZINC FINGER PROTEIN"/>
    <property type="match status" value="1"/>
</dbReference>
<protein>
    <recommendedName>
        <fullName evidence="2">C2H2-type domain-containing protein</fullName>
    </recommendedName>
</protein>
<evidence type="ECO:0000259" key="2">
    <source>
        <dbReference type="SMART" id="SM00355"/>
    </source>
</evidence>
<evidence type="ECO:0000313" key="4">
    <source>
        <dbReference type="RefSeq" id="XP_030980506.1"/>
    </source>
</evidence>